<keyword evidence="1" id="KW-1133">Transmembrane helix</keyword>
<dbReference type="AlphaFoldDB" id="A0A0A9AWJ5"/>
<accession>A0A0A9AWJ5</accession>
<feature type="transmembrane region" description="Helical" evidence="1">
    <location>
        <begin position="12"/>
        <end position="32"/>
    </location>
</feature>
<reference evidence="2" key="1">
    <citation type="submission" date="2014-09" db="EMBL/GenBank/DDBJ databases">
        <authorList>
            <person name="Magalhaes I.L.F."/>
            <person name="Oliveira U."/>
            <person name="Santos F.R."/>
            <person name="Vidigal T.H.D.A."/>
            <person name="Brescovit A.D."/>
            <person name="Santos A.J."/>
        </authorList>
    </citation>
    <scope>NUCLEOTIDE SEQUENCE</scope>
    <source>
        <tissue evidence="2">Shoot tissue taken approximately 20 cm above the soil surface</tissue>
    </source>
</reference>
<protein>
    <submittedName>
        <fullName evidence="2">Uncharacterized protein</fullName>
    </submittedName>
</protein>
<reference evidence="2" key="2">
    <citation type="journal article" date="2015" name="Data Brief">
        <title>Shoot transcriptome of the giant reed, Arundo donax.</title>
        <authorList>
            <person name="Barrero R.A."/>
            <person name="Guerrero F.D."/>
            <person name="Moolhuijzen P."/>
            <person name="Goolsby J.A."/>
            <person name="Tidwell J."/>
            <person name="Bellgard S.E."/>
            <person name="Bellgard M.I."/>
        </authorList>
    </citation>
    <scope>NUCLEOTIDE SEQUENCE</scope>
    <source>
        <tissue evidence="2">Shoot tissue taken approximately 20 cm above the soil surface</tissue>
    </source>
</reference>
<sequence>MDPNLASRQHPLRCGYVSFYGLSLHSLAVFSFRL</sequence>
<name>A0A0A9AWJ5_ARUDO</name>
<dbReference type="EMBL" id="GBRH01243657">
    <property type="protein sequence ID" value="JAD54238.1"/>
    <property type="molecule type" value="Transcribed_RNA"/>
</dbReference>
<evidence type="ECO:0000313" key="2">
    <source>
        <dbReference type="EMBL" id="JAD54238.1"/>
    </source>
</evidence>
<keyword evidence="1" id="KW-0472">Membrane</keyword>
<evidence type="ECO:0000256" key="1">
    <source>
        <dbReference type="SAM" id="Phobius"/>
    </source>
</evidence>
<proteinExistence type="predicted"/>
<organism evidence="2">
    <name type="scientific">Arundo donax</name>
    <name type="common">Giant reed</name>
    <name type="synonym">Donax arundinaceus</name>
    <dbReference type="NCBI Taxonomy" id="35708"/>
    <lineage>
        <taxon>Eukaryota</taxon>
        <taxon>Viridiplantae</taxon>
        <taxon>Streptophyta</taxon>
        <taxon>Embryophyta</taxon>
        <taxon>Tracheophyta</taxon>
        <taxon>Spermatophyta</taxon>
        <taxon>Magnoliopsida</taxon>
        <taxon>Liliopsida</taxon>
        <taxon>Poales</taxon>
        <taxon>Poaceae</taxon>
        <taxon>PACMAD clade</taxon>
        <taxon>Arundinoideae</taxon>
        <taxon>Arundineae</taxon>
        <taxon>Arundo</taxon>
    </lineage>
</organism>
<keyword evidence="1" id="KW-0812">Transmembrane</keyword>